<evidence type="ECO:0000256" key="7">
    <source>
        <dbReference type="ARBA" id="ARBA00032024"/>
    </source>
</evidence>
<evidence type="ECO:0000256" key="3">
    <source>
        <dbReference type="ARBA" id="ARBA00013014"/>
    </source>
</evidence>
<keyword evidence="6 9" id="KW-0560">Oxidoreductase</keyword>
<comment type="catalytic activity">
    <reaction evidence="8 9">
        <text>(R)-pantoate + NADP(+) = 2-dehydropantoate + NADPH + H(+)</text>
        <dbReference type="Rhea" id="RHEA:16233"/>
        <dbReference type="ChEBI" id="CHEBI:11561"/>
        <dbReference type="ChEBI" id="CHEBI:15378"/>
        <dbReference type="ChEBI" id="CHEBI:15980"/>
        <dbReference type="ChEBI" id="CHEBI:57783"/>
        <dbReference type="ChEBI" id="CHEBI:58349"/>
        <dbReference type="EC" id="1.1.1.169"/>
    </reaction>
</comment>
<evidence type="ECO:0000256" key="4">
    <source>
        <dbReference type="ARBA" id="ARBA00019465"/>
    </source>
</evidence>
<feature type="domain" description="Ketopantoate reductase C-terminal" evidence="11">
    <location>
        <begin position="185"/>
        <end position="305"/>
    </location>
</feature>
<dbReference type="Gene3D" id="3.40.50.720">
    <property type="entry name" value="NAD(P)-binding Rossmann-like Domain"/>
    <property type="match status" value="1"/>
</dbReference>
<dbReference type="RefSeq" id="WP_073176609.1">
    <property type="nucleotide sequence ID" value="NZ_FQWL01000001.1"/>
</dbReference>
<dbReference type="NCBIfam" id="TIGR00745">
    <property type="entry name" value="apbA_panE"/>
    <property type="match status" value="1"/>
</dbReference>
<evidence type="ECO:0000256" key="6">
    <source>
        <dbReference type="ARBA" id="ARBA00023002"/>
    </source>
</evidence>
<dbReference type="STRING" id="570519.SAMN04488116_0831"/>
<dbReference type="InterPro" id="IPR036291">
    <property type="entry name" value="NAD(P)-bd_dom_sf"/>
</dbReference>
<dbReference type="GO" id="GO:0008677">
    <property type="term" value="F:2-dehydropantoate 2-reductase activity"/>
    <property type="evidence" value="ECO:0007669"/>
    <property type="project" value="UniProtKB-EC"/>
</dbReference>
<evidence type="ECO:0000256" key="2">
    <source>
        <dbReference type="ARBA" id="ARBA00007870"/>
    </source>
</evidence>
<evidence type="ECO:0000313" key="13">
    <source>
        <dbReference type="Proteomes" id="UP000184532"/>
    </source>
</evidence>
<protein>
    <recommendedName>
        <fullName evidence="4 9">2-dehydropantoate 2-reductase</fullName>
        <ecNumber evidence="3 9">1.1.1.169</ecNumber>
    </recommendedName>
    <alternativeName>
        <fullName evidence="7 9">Ketopantoate reductase</fullName>
    </alternativeName>
</protein>
<evidence type="ECO:0000256" key="9">
    <source>
        <dbReference type="RuleBase" id="RU362068"/>
    </source>
</evidence>
<dbReference type="SUPFAM" id="SSF48179">
    <property type="entry name" value="6-phosphogluconate dehydrogenase C-terminal domain-like"/>
    <property type="match status" value="1"/>
</dbReference>
<name>A0A1M5INU5_9FLAO</name>
<dbReference type="EC" id="1.1.1.169" evidence="3 9"/>
<dbReference type="GO" id="GO:0015940">
    <property type="term" value="P:pantothenate biosynthetic process"/>
    <property type="evidence" value="ECO:0007669"/>
    <property type="project" value="UniProtKB-UniPathway"/>
</dbReference>
<keyword evidence="9" id="KW-0566">Pantothenate biosynthesis</keyword>
<dbReference type="Gene3D" id="1.10.1040.10">
    <property type="entry name" value="N-(1-d-carboxylethyl)-l-norvaline Dehydrogenase, domain 2"/>
    <property type="match status" value="1"/>
</dbReference>
<dbReference type="AlphaFoldDB" id="A0A1M5INU5"/>
<dbReference type="Proteomes" id="UP000184532">
    <property type="component" value="Unassembled WGS sequence"/>
</dbReference>
<accession>A0A1M5INU5</accession>
<dbReference type="SUPFAM" id="SSF51735">
    <property type="entry name" value="NAD(P)-binding Rossmann-fold domains"/>
    <property type="match status" value="1"/>
</dbReference>
<sequence length="312" mass="34376">MAKVSVLVAGIGGVGGYFGGLLASRFQDGREVHVNFLARGEHLKEIIQSGLKVVQGGMELTAIPQMASDNPSQIGPVDYILLCTKSYDLEETVKQLEPCIHSKTVILPLLNGVNARQRTQKLVPKNLICEGCVYIISRLSRPGVVENLGNIQKLFFGVPNENDQRLEQLRLLFQQANIEATLTSDILKIIWEKFIFISAMATATSYFDEGLGPILSDPKKRDVLSSLISEISVVVRNKGIFVANTAKDDILHKLESLPAEATSSLHSDIQKKKKQTEVYSLVHYVVEEGKKLQLSVPVYSKISAELSSRMAL</sequence>
<dbReference type="GO" id="GO:0005737">
    <property type="term" value="C:cytoplasm"/>
    <property type="evidence" value="ECO:0007669"/>
    <property type="project" value="TreeGrafter"/>
</dbReference>
<evidence type="ECO:0000256" key="5">
    <source>
        <dbReference type="ARBA" id="ARBA00022857"/>
    </source>
</evidence>
<dbReference type="InterPro" id="IPR013328">
    <property type="entry name" value="6PGD_dom2"/>
</dbReference>
<evidence type="ECO:0000313" key="12">
    <source>
        <dbReference type="EMBL" id="SHG29911.1"/>
    </source>
</evidence>
<comment type="function">
    <text evidence="9">Catalyzes the NADPH-dependent reduction of ketopantoate into pantoic acid.</text>
</comment>
<dbReference type="OrthoDB" id="9796561at2"/>
<dbReference type="InterPro" id="IPR051402">
    <property type="entry name" value="KPR-Related"/>
</dbReference>
<dbReference type="InterPro" id="IPR003710">
    <property type="entry name" value="ApbA"/>
</dbReference>
<feature type="domain" description="Ketopantoate reductase N-terminal" evidence="10">
    <location>
        <begin position="6"/>
        <end position="158"/>
    </location>
</feature>
<dbReference type="InterPro" id="IPR013332">
    <property type="entry name" value="KPR_N"/>
</dbReference>
<organism evidence="12 13">
    <name type="scientific">Flagellimonas flava</name>
    <dbReference type="NCBI Taxonomy" id="570519"/>
    <lineage>
        <taxon>Bacteria</taxon>
        <taxon>Pseudomonadati</taxon>
        <taxon>Bacteroidota</taxon>
        <taxon>Flavobacteriia</taxon>
        <taxon>Flavobacteriales</taxon>
        <taxon>Flavobacteriaceae</taxon>
        <taxon>Flagellimonas</taxon>
    </lineage>
</organism>
<dbReference type="EMBL" id="FQWL01000001">
    <property type="protein sequence ID" value="SHG29911.1"/>
    <property type="molecule type" value="Genomic_DNA"/>
</dbReference>
<dbReference type="InterPro" id="IPR013752">
    <property type="entry name" value="KPA_reductase"/>
</dbReference>
<reference evidence="13" key="1">
    <citation type="submission" date="2016-11" db="EMBL/GenBank/DDBJ databases">
        <authorList>
            <person name="Varghese N."/>
            <person name="Submissions S."/>
        </authorList>
    </citation>
    <scope>NUCLEOTIDE SEQUENCE [LARGE SCALE GENOMIC DNA]</scope>
    <source>
        <strain evidence="13">DSM 22638</strain>
    </source>
</reference>
<dbReference type="InterPro" id="IPR008927">
    <property type="entry name" value="6-PGluconate_DH-like_C_sf"/>
</dbReference>
<proteinExistence type="inferred from homology"/>
<comment type="pathway">
    <text evidence="1 9">Cofactor biosynthesis; (R)-pantothenate biosynthesis; (R)-pantoate from 3-methyl-2-oxobutanoate: step 2/2.</text>
</comment>
<evidence type="ECO:0000259" key="10">
    <source>
        <dbReference type="Pfam" id="PF02558"/>
    </source>
</evidence>
<keyword evidence="5 9" id="KW-0521">NADP</keyword>
<gene>
    <name evidence="12" type="ORF">SAMN04488116_0831</name>
</gene>
<dbReference type="PANTHER" id="PTHR21708:SF26">
    <property type="entry name" value="2-DEHYDROPANTOATE 2-REDUCTASE"/>
    <property type="match status" value="1"/>
</dbReference>
<evidence type="ECO:0000259" key="11">
    <source>
        <dbReference type="Pfam" id="PF08546"/>
    </source>
</evidence>
<keyword evidence="13" id="KW-1185">Reference proteome</keyword>
<evidence type="ECO:0000256" key="8">
    <source>
        <dbReference type="ARBA" id="ARBA00048793"/>
    </source>
</evidence>
<dbReference type="PANTHER" id="PTHR21708">
    <property type="entry name" value="PROBABLE 2-DEHYDROPANTOATE 2-REDUCTASE"/>
    <property type="match status" value="1"/>
</dbReference>
<comment type="similarity">
    <text evidence="2 9">Belongs to the ketopantoate reductase family.</text>
</comment>
<dbReference type="UniPathway" id="UPA00028">
    <property type="reaction ID" value="UER00004"/>
</dbReference>
<dbReference type="Pfam" id="PF08546">
    <property type="entry name" value="ApbA_C"/>
    <property type="match status" value="1"/>
</dbReference>
<dbReference type="Pfam" id="PF02558">
    <property type="entry name" value="ApbA"/>
    <property type="match status" value="1"/>
</dbReference>
<evidence type="ECO:0000256" key="1">
    <source>
        <dbReference type="ARBA" id="ARBA00004994"/>
    </source>
</evidence>